<protein>
    <recommendedName>
        <fullName evidence="1">Replication-associated protein ORF2/G2P domain-containing protein</fullName>
    </recommendedName>
</protein>
<feature type="domain" description="Replication-associated protein ORF2/G2P" evidence="1">
    <location>
        <begin position="75"/>
        <end position="179"/>
    </location>
</feature>
<dbReference type="Pfam" id="PF23343">
    <property type="entry name" value="REP_ORF2-G2P"/>
    <property type="match status" value="1"/>
</dbReference>
<dbReference type="InterPro" id="IPR056906">
    <property type="entry name" value="ORF2/G2P_dom"/>
</dbReference>
<proteinExistence type="predicted"/>
<reference evidence="2" key="1">
    <citation type="journal article" date="2015" name="Nature">
        <title>Complex archaea that bridge the gap between prokaryotes and eukaryotes.</title>
        <authorList>
            <person name="Spang A."/>
            <person name="Saw J.H."/>
            <person name="Jorgensen S.L."/>
            <person name="Zaremba-Niedzwiedzka K."/>
            <person name="Martijn J."/>
            <person name="Lind A.E."/>
            <person name="van Eijk R."/>
            <person name="Schleper C."/>
            <person name="Guy L."/>
            <person name="Ettema T.J."/>
        </authorList>
    </citation>
    <scope>NUCLEOTIDE SEQUENCE</scope>
</reference>
<sequence length="261" mass="30350">MDSDPHNPTFLISALNLDDNLFGRCPSAQTLVAISQRHQRLVFCLLPCRTWACRPCSNTKVRRIAFRVDQAKPNRLLTLTIDPALYSEPRDAFDQTRRKVPDLIKALRPRFGQVEYLRVTELTAKGWPHYHLLVRSGYLPHCVVRDRWSQLTGASIVDLRQIHNRFRTYTYLVKYLAKMHNLGWSTRHMSYSRRFFPQEEDKPPPLDDLSERKIENLHPSHYLKLQYPDDSIEVLSPGVFAVMRPEAPFAAGSADQFTENF</sequence>
<accession>A0A0F9NET1</accession>
<gene>
    <name evidence="2" type="ORF">LCGC14_1345650</name>
</gene>
<organism evidence="2">
    <name type="scientific">marine sediment metagenome</name>
    <dbReference type="NCBI Taxonomy" id="412755"/>
    <lineage>
        <taxon>unclassified sequences</taxon>
        <taxon>metagenomes</taxon>
        <taxon>ecological metagenomes</taxon>
    </lineage>
</organism>
<name>A0A0F9NET1_9ZZZZ</name>
<dbReference type="AlphaFoldDB" id="A0A0F9NET1"/>
<evidence type="ECO:0000259" key="1">
    <source>
        <dbReference type="Pfam" id="PF23343"/>
    </source>
</evidence>
<dbReference type="EMBL" id="LAZR01008276">
    <property type="protein sequence ID" value="KKM79857.1"/>
    <property type="molecule type" value="Genomic_DNA"/>
</dbReference>
<evidence type="ECO:0000313" key="2">
    <source>
        <dbReference type="EMBL" id="KKM79857.1"/>
    </source>
</evidence>
<comment type="caution">
    <text evidence="2">The sequence shown here is derived from an EMBL/GenBank/DDBJ whole genome shotgun (WGS) entry which is preliminary data.</text>
</comment>